<evidence type="ECO:0000313" key="1">
    <source>
        <dbReference type="EMBL" id="ABK71676.1"/>
    </source>
</evidence>
<dbReference type="KEGG" id="msm:MSMEG_3565"/>
<dbReference type="Proteomes" id="UP000000757">
    <property type="component" value="Chromosome"/>
</dbReference>
<dbReference type="AlphaFoldDB" id="A0QY80"/>
<reference evidence="1 2" key="1">
    <citation type="submission" date="2006-10" db="EMBL/GenBank/DDBJ databases">
        <authorList>
            <person name="Fleischmann R.D."/>
            <person name="Dodson R.J."/>
            <person name="Haft D.H."/>
            <person name="Merkel J.S."/>
            <person name="Nelson W.C."/>
            <person name="Fraser C.M."/>
        </authorList>
    </citation>
    <scope>NUCLEOTIDE SEQUENCE [LARGE SCALE GENOMIC DNA]</scope>
    <source>
        <strain evidence="2">ATCC 700084 / mc(2)155</strain>
    </source>
</reference>
<accession>A0QY80</accession>
<evidence type="ECO:0000313" key="2">
    <source>
        <dbReference type="Proteomes" id="UP000000757"/>
    </source>
</evidence>
<proteinExistence type="predicted"/>
<organism evidence="1 2">
    <name type="scientific">Mycolicibacterium smegmatis (strain ATCC 700084 / mc(2)155)</name>
    <name type="common">Mycobacterium smegmatis</name>
    <dbReference type="NCBI Taxonomy" id="246196"/>
    <lineage>
        <taxon>Bacteria</taxon>
        <taxon>Bacillati</taxon>
        <taxon>Actinomycetota</taxon>
        <taxon>Actinomycetes</taxon>
        <taxon>Mycobacteriales</taxon>
        <taxon>Mycobacteriaceae</taxon>
        <taxon>Mycolicibacterium</taxon>
    </lineage>
</organism>
<dbReference type="STRING" id="246196.MSMEG_3565"/>
<gene>
    <name evidence="1" type="ordered locus">MSMEG_3565</name>
</gene>
<dbReference type="EMBL" id="CP000480">
    <property type="protein sequence ID" value="ABK71676.1"/>
    <property type="molecule type" value="Genomic_DNA"/>
</dbReference>
<protein>
    <submittedName>
        <fullName evidence="1">Uncharacterized protein</fullName>
    </submittedName>
</protein>
<name>A0QY80_MYCS2</name>
<keyword evidence="2" id="KW-1185">Reference proteome</keyword>
<sequence length="38" mass="4078">MFVHPFPHVVDIIDAEIAGKDERVQIVLAHSPGLSAPA</sequence>